<keyword evidence="1" id="KW-0472">Membrane</keyword>
<evidence type="ECO:0000313" key="2">
    <source>
        <dbReference type="EMBL" id="KAJ5282835.1"/>
    </source>
</evidence>
<evidence type="ECO:0000313" key="3">
    <source>
        <dbReference type="Proteomes" id="UP001220256"/>
    </source>
</evidence>
<feature type="transmembrane region" description="Helical" evidence="1">
    <location>
        <begin position="28"/>
        <end position="47"/>
    </location>
</feature>
<organism evidence="2 3">
    <name type="scientific">Penicillium chrysogenum</name>
    <name type="common">Penicillium notatum</name>
    <dbReference type="NCBI Taxonomy" id="5076"/>
    <lineage>
        <taxon>Eukaryota</taxon>
        <taxon>Fungi</taxon>
        <taxon>Dikarya</taxon>
        <taxon>Ascomycota</taxon>
        <taxon>Pezizomycotina</taxon>
        <taxon>Eurotiomycetes</taxon>
        <taxon>Eurotiomycetidae</taxon>
        <taxon>Eurotiales</taxon>
        <taxon>Aspergillaceae</taxon>
        <taxon>Penicillium</taxon>
        <taxon>Penicillium chrysogenum species complex</taxon>
    </lineage>
</organism>
<reference evidence="2 3" key="1">
    <citation type="journal article" date="2023" name="IMA Fungus">
        <title>Comparative genomic study of the Penicillium genus elucidates a diverse pangenome and 15 lateral gene transfer events.</title>
        <authorList>
            <person name="Petersen C."/>
            <person name="Sorensen T."/>
            <person name="Nielsen M.R."/>
            <person name="Sondergaard T.E."/>
            <person name="Sorensen J.L."/>
            <person name="Fitzpatrick D.A."/>
            <person name="Frisvad J.C."/>
            <person name="Nielsen K.L."/>
        </authorList>
    </citation>
    <scope>NUCLEOTIDE SEQUENCE [LARGE SCALE GENOMIC DNA]</scope>
    <source>
        <strain evidence="2 3">IBT 3361</strain>
    </source>
</reference>
<name>A0ABQ8WV41_PENCH</name>
<dbReference type="EMBL" id="JAPVEB010000001">
    <property type="protein sequence ID" value="KAJ5282835.1"/>
    <property type="molecule type" value="Genomic_DNA"/>
</dbReference>
<evidence type="ECO:0000256" key="1">
    <source>
        <dbReference type="SAM" id="Phobius"/>
    </source>
</evidence>
<keyword evidence="3" id="KW-1185">Reference proteome</keyword>
<dbReference type="Proteomes" id="UP001220256">
    <property type="component" value="Unassembled WGS sequence"/>
</dbReference>
<comment type="caution">
    <text evidence="2">The sequence shown here is derived from an EMBL/GenBank/DDBJ whole genome shotgun (WGS) entry which is preliminary data.</text>
</comment>
<protein>
    <submittedName>
        <fullName evidence="2">Uncharacterized protein</fullName>
    </submittedName>
</protein>
<accession>A0ABQ8WV41</accession>
<keyword evidence="1" id="KW-0812">Transmembrane</keyword>
<proteinExistence type="predicted"/>
<gene>
    <name evidence="2" type="ORF">N7505_000815</name>
</gene>
<feature type="non-terminal residue" evidence="2">
    <location>
        <position position="1"/>
    </location>
</feature>
<keyword evidence="1" id="KW-1133">Transmembrane helix</keyword>
<sequence length="117" mass="13547">SPRSDLDSQPFSSPLFLFFRFSSFATPFLYNSFVSFVSVIVRLYFLARHAHFVRASIPRCSLSRSDRLRLVNPSAPLSISPCLKRRRDTHTASPPFPPVRIFFGQRKTSRHNIWGWS</sequence>